<reference evidence="1 2" key="1">
    <citation type="journal article" date="2020" name="Mol. Biol. Evol.">
        <title>Interspecific Gene Flow and the Evolution of Specialization in Black and White Rhinoceros.</title>
        <authorList>
            <person name="Moodley Y."/>
            <person name="Westbury M.V."/>
            <person name="Russo I.M."/>
            <person name="Gopalakrishnan S."/>
            <person name="Rakotoarivelo A."/>
            <person name="Olsen R.A."/>
            <person name="Prost S."/>
            <person name="Tunstall T."/>
            <person name="Ryder O.A."/>
            <person name="Dalen L."/>
            <person name="Bruford M.W."/>
        </authorList>
    </citation>
    <scope>NUCLEOTIDE SEQUENCE [LARGE SCALE GENOMIC DNA]</scope>
    <source>
        <strain evidence="1">SBR-YM</strain>
        <tissue evidence="1">Skin</tissue>
    </source>
</reference>
<organism evidence="1 2">
    <name type="scientific">Diceros bicornis minor</name>
    <name type="common">South-central black rhinoceros</name>
    <dbReference type="NCBI Taxonomy" id="77932"/>
    <lineage>
        <taxon>Eukaryota</taxon>
        <taxon>Metazoa</taxon>
        <taxon>Chordata</taxon>
        <taxon>Craniata</taxon>
        <taxon>Vertebrata</taxon>
        <taxon>Euteleostomi</taxon>
        <taxon>Mammalia</taxon>
        <taxon>Eutheria</taxon>
        <taxon>Laurasiatheria</taxon>
        <taxon>Perissodactyla</taxon>
        <taxon>Rhinocerotidae</taxon>
        <taxon>Diceros</taxon>
    </lineage>
</organism>
<proteinExistence type="predicted"/>
<evidence type="ECO:0000313" key="1">
    <source>
        <dbReference type="EMBL" id="KAF5910933.1"/>
    </source>
</evidence>
<comment type="caution">
    <text evidence="1">The sequence shown here is derived from an EMBL/GenBank/DDBJ whole genome shotgun (WGS) entry which is preliminary data.</text>
</comment>
<keyword evidence="2" id="KW-1185">Reference proteome</keyword>
<accession>A0A7J7E5J0</accession>
<gene>
    <name evidence="1" type="ORF">HPG69_000897</name>
</gene>
<dbReference type="AlphaFoldDB" id="A0A7J7E5J0"/>
<protein>
    <submittedName>
        <fullName evidence="1">Uncharacterized protein</fullName>
    </submittedName>
</protein>
<dbReference type="EMBL" id="JACDTQ010004046">
    <property type="protein sequence ID" value="KAF5910933.1"/>
    <property type="molecule type" value="Genomic_DNA"/>
</dbReference>
<dbReference type="Proteomes" id="UP000551758">
    <property type="component" value="Unassembled WGS sequence"/>
</dbReference>
<name>A0A7J7E5J0_DICBM</name>
<feature type="non-terminal residue" evidence="1">
    <location>
        <position position="234"/>
    </location>
</feature>
<evidence type="ECO:0000313" key="2">
    <source>
        <dbReference type="Proteomes" id="UP000551758"/>
    </source>
</evidence>
<sequence>LFSDANVVNSAVDVYKNLHSNDIFKKKHHSCCTNETTSGRNGTNCGNDRRSKHYKSTTGGWMLFDHQADQQSFQQKHLGRISCTQNSNMHVAITQEQQGKWASEILMQLCKALHNEKRPQIKTLVIPLLLSHQDNSDHVCTYSPLFDYSSHNKDVGKCKQVLKDLVKGQGDVSRCLWMTSSWWLVLRISLEMLLPSYLRTLVASSSKCKIDSKIGPVMMDSLTSSTSNQKEQRL</sequence>